<feature type="transmembrane region" description="Helical" evidence="8">
    <location>
        <begin position="131"/>
        <end position="152"/>
    </location>
</feature>
<evidence type="ECO:0000256" key="8">
    <source>
        <dbReference type="SAM" id="Phobius"/>
    </source>
</evidence>
<feature type="transmembrane region" description="Helical" evidence="8">
    <location>
        <begin position="338"/>
        <end position="360"/>
    </location>
</feature>
<evidence type="ECO:0000256" key="7">
    <source>
        <dbReference type="ARBA" id="ARBA00023136"/>
    </source>
</evidence>
<name>A0ABT5QCE5_9PSED</name>
<protein>
    <submittedName>
        <fullName evidence="10">Amino acid permease</fullName>
    </submittedName>
</protein>
<feature type="transmembrane region" description="Helical" evidence="8">
    <location>
        <begin position="43"/>
        <end position="66"/>
    </location>
</feature>
<gene>
    <name evidence="10" type="ORF">M5G25_26005</name>
</gene>
<feature type="domain" description="Amino acid permease/ SLC12A" evidence="9">
    <location>
        <begin position="22"/>
        <end position="453"/>
    </location>
</feature>
<keyword evidence="7 8" id="KW-0472">Membrane</keyword>
<feature type="transmembrane region" description="Helical" evidence="8">
    <location>
        <begin position="103"/>
        <end position="125"/>
    </location>
</feature>
<evidence type="ECO:0000313" key="11">
    <source>
        <dbReference type="Proteomes" id="UP001217610"/>
    </source>
</evidence>
<keyword evidence="11" id="KW-1185">Reference proteome</keyword>
<dbReference type="Proteomes" id="UP001217610">
    <property type="component" value="Unassembled WGS sequence"/>
</dbReference>
<feature type="transmembrane region" description="Helical" evidence="8">
    <location>
        <begin position="366"/>
        <end position="392"/>
    </location>
</feature>
<proteinExistence type="predicted"/>
<evidence type="ECO:0000256" key="4">
    <source>
        <dbReference type="ARBA" id="ARBA00022692"/>
    </source>
</evidence>
<feature type="transmembrane region" description="Helical" evidence="8">
    <location>
        <begin position="413"/>
        <end position="430"/>
    </location>
</feature>
<dbReference type="EMBL" id="JAMDGR010000023">
    <property type="protein sequence ID" value="MDD1151735.1"/>
    <property type="molecule type" value="Genomic_DNA"/>
</dbReference>
<dbReference type="PANTHER" id="PTHR43495:SF2">
    <property type="entry name" value="D-SERINE_D-ALANINE_GLYCINE TRANSPORTER"/>
    <property type="match status" value="1"/>
</dbReference>
<comment type="caution">
    <text evidence="10">The sequence shown here is derived from an EMBL/GenBank/DDBJ whole genome shotgun (WGS) entry which is preliminary data.</text>
</comment>
<keyword evidence="2" id="KW-0813">Transport</keyword>
<dbReference type="PIRSF" id="PIRSF006060">
    <property type="entry name" value="AA_transporter"/>
    <property type="match status" value="1"/>
</dbReference>
<reference evidence="10 11" key="1">
    <citation type="submission" date="2022-05" db="EMBL/GenBank/DDBJ databases">
        <title>Novel Pseudomonas spp. Isolated from a Rainbow Trout Aquaculture Facility.</title>
        <authorList>
            <person name="Testerman T."/>
            <person name="Graf J."/>
        </authorList>
    </citation>
    <scope>NUCLEOTIDE SEQUENCE [LARGE SCALE GENOMIC DNA]</scope>
    <source>
        <strain evidence="10 11">ID357</strain>
    </source>
</reference>
<feature type="transmembrane region" description="Helical" evidence="8">
    <location>
        <begin position="204"/>
        <end position="226"/>
    </location>
</feature>
<dbReference type="Gene3D" id="1.20.1740.10">
    <property type="entry name" value="Amino acid/polyamine transporter I"/>
    <property type="match status" value="1"/>
</dbReference>
<sequence length="471" mass="51010">MIPNTFGASEHPTLQRTLHNRHIQLMAMGGAIGTGLFMGSGKIIAMSGTSIILIYMIIGLFVYLVMRAMGELLLSNLNFKSFADFAGAYLGPQAAFFLGWSYWLSWSVAVVGDAVVVGGFFQYWFPDVPAWVPAIAMMLTLFALNVLTVKLFGEVEFWFAIIKIIAVVTLIAVSLVLIATAFVSPSGVSASLNHLLDRRAAFPHGLLGFFAGFQMAIFSFAGTELIGTAAAETRDPRRTLPKAINAIPLRIILFYVLALACIIAVTSWQQVSPSKSPFVELFLIAGFPAAAGIVNFVVLTSAASSANSGVFSASRMLFGLADQGNAPRVFKRLSGHSVPVISLAFTSLLMLLGVLLLYVVPEVMTAFTLVSTVSAILVIFTWSTILASYIAYRKKHPELHASSQYKMPGGVPMAWFALAFLLFVLALLALRPDTRLALCVMPAWFVWLAIAYRLTAGRKGRTPVQAAAQYR</sequence>
<evidence type="ECO:0000256" key="2">
    <source>
        <dbReference type="ARBA" id="ARBA00022448"/>
    </source>
</evidence>
<keyword evidence="3" id="KW-1003">Cell membrane</keyword>
<evidence type="ECO:0000256" key="3">
    <source>
        <dbReference type="ARBA" id="ARBA00022475"/>
    </source>
</evidence>
<feature type="transmembrane region" description="Helical" evidence="8">
    <location>
        <begin position="281"/>
        <end position="306"/>
    </location>
</feature>
<feature type="transmembrane region" description="Helical" evidence="8">
    <location>
        <begin position="247"/>
        <end position="269"/>
    </location>
</feature>
<keyword evidence="4 8" id="KW-0812">Transmembrane</keyword>
<keyword evidence="5" id="KW-0029">Amino-acid transport</keyword>
<dbReference type="RefSeq" id="WP_273924166.1">
    <property type="nucleotide sequence ID" value="NZ_JAMDGR010000023.1"/>
</dbReference>
<evidence type="ECO:0000259" key="9">
    <source>
        <dbReference type="Pfam" id="PF00324"/>
    </source>
</evidence>
<keyword evidence="6 8" id="KW-1133">Transmembrane helix</keyword>
<feature type="transmembrane region" description="Helical" evidence="8">
    <location>
        <begin position="436"/>
        <end position="455"/>
    </location>
</feature>
<dbReference type="InterPro" id="IPR004841">
    <property type="entry name" value="AA-permease/SLC12A_dom"/>
</dbReference>
<comment type="subcellular location">
    <subcellularLocation>
        <location evidence="1">Cell membrane</location>
        <topology evidence="1">Multi-pass membrane protein</topology>
    </subcellularLocation>
</comment>
<evidence type="ECO:0000256" key="5">
    <source>
        <dbReference type="ARBA" id="ARBA00022970"/>
    </source>
</evidence>
<evidence type="ECO:0000313" key="10">
    <source>
        <dbReference type="EMBL" id="MDD1151735.1"/>
    </source>
</evidence>
<evidence type="ECO:0000256" key="6">
    <source>
        <dbReference type="ARBA" id="ARBA00022989"/>
    </source>
</evidence>
<dbReference type="PANTHER" id="PTHR43495">
    <property type="entry name" value="GABA PERMEASE"/>
    <property type="match status" value="1"/>
</dbReference>
<organism evidence="10 11">
    <name type="scientific">Pseudomonas idahonensis</name>
    <dbReference type="NCBI Taxonomy" id="2942628"/>
    <lineage>
        <taxon>Bacteria</taxon>
        <taxon>Pseudomonadati</taxon>
        <taxon>Pseudomonadota</taxon>
        <taxon>Gammaproteobacteria</taxon>
        <taxon>Pseudomonadales</taxon>
        <taxon>Pseudomonadaceae</taxon>
        <taxon>Pseudomonas</taxon>
    </lineage>
</organism>
<feature type="transmembrane region" description="Helical" evidence="8">
    <location>
        <begin position="164"/>
        <end position="184"/>
    </location>
</feature>
<dbReference type="Pfam" id="PF00324">
    <property type="entry name" value="AA_permease"/>
    <property type="match status" value="1"/>
</dbReference>
<evidence type="ECO:0000256" key="1">
    <source>
        <dbReference type="ARBA" id="ARBA00004651"/>
    </source>
</evidence>
<accession>A0ABT5QCE5</accession>